<name>A0A159ZVD3_PSEFL</name>
<sequence length="94" mass="10431">MGFKAAKSALIKALKNGDFQHEARGSITVKNLLATGQVTPQEVISIVARCDGSHHSCSEHHQVKGVDVHLIKYSGWYVKFYVIAPDVWFISVHQ</sequence>
<dbReference type="RefSeq" id="WP_013692635.1">
    <property type="nucleotide sequence ID" value="NZ_LNAB02000001.1"/>
</dbReference>
<protein>
    <submittedName>
        <fullName evidence="1">Uncharacterized protein</fullName>
    </submittedName>
</protein>
<reference evidence="1 2" key="2">
    <citation type="journal article" date="2018" name="Nature">
        <title>Mutant phenotypes for thousands of bacterial genes of unknown function.</title>
        <authorList>
            <person name="Price M.N."/>
            <person name="Wetmore K.M."/>
            <person name="Waters R.J."/>
            <person name="Callaghan M."/>
            <person name="Ray J."/>
            <person name="Liu H."/>
            <person name="Kuehl J.V."/>
            <person name="Melnyk R.A."/>
            <person name="Lamson J.S."/>
            <person name="Suh Y."/>
            <person name="Carlson H.K."/>
            <person name="Esquivel Z."/>
            <person name="Sadeeshkumar H."/>
            <person name="Chakraborty R."/>
            <person name="Zane G.M."/>
            <person name="Rubin B.E."/>
            <person name="Wall J.D."/>
            <person name="Visel A."/>
            <person name="Bristow J."/>
            <person name="Blow M.J."/>
            <person name="Arkin A.P."/>
            <person name="Deutschbauer A.M."/>
        </authorList>
    </citation>
    <scope>NUCLEOTIDE SEQUENCE [LARGE SCALE GENOMIC DNA]</scope>
    <source>
        <strain evidence="1 2">FW300-N2E2</strain>
    </source>
</reference>
<accession>A0A159ZVD3</accession>
<gene>
    <name evidence="1" type="ORF">TK06_11390</name>
</gene>
<reference evidence="2" key="1">
    <citation type="submission" date="2016-04" db="EMBL/GenBank/DDBJ databases">
        <authorList>
            <person name="Ray J."/>
            <person name="Price M."/>
            <person name="Deutschbauer A."/>
        </authorList>
    </citation>
    <scope>NUCLEOTIDE SEQUENCE [LARGE SCALE GENOMIC DNA]</scope>
    <source>
        <strain evidence="2">FW300-N2E2</strain>
    </source>
</reference>
<organism evidence="1 2">
    <name type="scientific">Pseudomonas fluorescens</name>
    <dbReference type="NCBI Taxonomy" id="294"/>
    <lineage>
        <taxon>Bacteria</taxon>
        <taxon>Pseudomonadati</taxon>
        <taxon>Pseudomonadota</taxon>
        <taxon>Gammaproteobacteria</taxon>
        <taxon>Pseudomonadales</taxon>
        <taxon>Pseudomonadaceae</taxon>
        <taxon>Pseudomonas</taxon>
    </lineage>
</organism>
<dbReference type="EMBL" id="CP015225">
    <property type="protein sequence ID" value="AMZ71665.1"/>
    <property type="molecule type" value="Genomic_DNA"/>
</dbReference>
<dbReference type="AlphaFoldDB" id="A0A159ZVD3"/>
<proteinExistence type="predicted"/>
<dbReference type="Proteomes" id="UP000076083">
    <property type="component" value="Chromosome"/>
</dbReference>
<evidence type="ECO:0000313" key="2">
    <source>
        <dbReference type="Proteomes" id="UP000076083"/>
    </source>
</evidence>
<evidence type="ECO:0000313" key="1">
    <source>
        <dbReference type="EMBL" id="AMZ71665.1"/>
    </source>
</evidence>